<evidence type="ECO:0000313" key="1">
    <source>
        <dbReference type="EMBL" id="GEO02227.1"/>
    </source>
</evidence>
<gene>
    <name evidence="1" type="ORF">NSE01_40590</name>
</gene>
<accession>A0A512ARP5</accession>
<protein>
    <submittedName>
        <fullName evidence="1">Uncharacterized protein</fullName>
    </submittedName>
</protein>
<evidence type="ECO:0000313" key="2">
    <source>
        <dbReference type="Proteomes" id="UP000321464"/>
    </source>
</evidence>
<dbReference type="Pfam" id="PF18944">
    <property type="entry name" value="DUF5691"/>
    <property type="match status" value="1"/>
</dbReference>
<keyword evidence="2" id="KW-1185">Reference proteome</keyword>
<dbReference type="OrthoDB" id="7376317at2"/>
<dbReference type="RefSeq" id="WP_147161442.1">
    <property type="nucleotide sequence ID" value="NZ_BJYR01000040.1"/>
</dbReference>
<proteinExistence type="predicted"/>
<dbReference type="InterPro" id="IPR043746">
    <property type="entry name" value="DUF5691"/>
</dbReference>
<organism evidence="1 2">
    <name type="scientific">Novosphingobium sediminis</name>
    <dbReference type="NCBI Taxonomy" id="707214"/>
    <lineage>
        <taxon>Bacteria</taxon>
        <taxon>Pseudomonadati</taxon>
        <taxon>Pseudomonadota</taxon>
        <taxon>Alphaproteobacteria</taxon>
        <taxon>Sphingomonadales</taxon>
        <taxon>Sphingomonadaceae</taxon>
        <taxon>Novosphingobium</taxon>
    </lineage>
</organism>
<name>A0A512ARP5_9SPHN</name>
<dbReference type="Proteomes" id="UP000321464">
    <property type="component" value="Unassembled WGS sequence"/>
</dbReference>
<comment type="caution">
    <text evidence="1">The sequence shown here is derived from an EMBL/GenBank/DDBJ whole genome shotgun (WGS) entry which is preliminary data.</text>
</comment>
<sequence length="471" mass="49449">MNKASILDTLMQGTARRPLIPEGVLGEGIAPAEPCTAPRLMALAVQAELFAMPLVPTEFDEVAAQDDPRSIVPEAARPLILRLVSGKGNPPDDAAALALALALEAGGLRLHPFDLPRLNAFVRKHSDVLGQAMTGRNDESAERVGDWFASDALDPTNWTLATPARKATFIAQLRGSDPASARALVEAQLPVEKADVRLRLIDALATGLSGDDRTFLESLANDRAPTVKQAVTRLLARLPGTGAAAAQIEELVSRIAAGKAGLLRKRITLKLQLPANLKGPAPITEWLAANFGAVNSSSLGAAFGMSGDAMLEAAQGDDDLVKGIAFAACAGREWSLLEDIARRYVPHIWAEFLQPGLAAFGVVLPAERSQWISAVIPGAVAPASLNPWVLTALHEAFAGPLPAAQARALFAGALKASHPSAELFTATAALMPLELLSEVRASFGRLPPELGARANSLIATLICLNQGTTQP</sequence>
<reference evidence="1 2" key="1">
    <citation type="submission" date="2019-07" db="EMBL/GenBank/DDBJ databases">
        <title>Whole genome shotgun sequence of Novosphingobium sediminis NBRC 106119.</title>
        <authorList>
            <person name="Hosoyama A."/>
            <person name="Uohara A."/>
            <person name="Ohji S."/>
            <person name="Ichikawa N."/>
        </authorList>
    </citation>
    <scope>NUCLEOTIDE SEQUENCE [LARGE SCALE GENOMIC DNA]</scope>
    <source>
        <strain evidence="1 2">NBRC 106119</strain>
    </source>
</reference>
<dbReference type="EMBL" id="BJYR01000040">
    <property type="protein sequence ID" value="GEO02227.1"/>
    <property type="molecule type" value="Genomic_DNA"/>
</dbReference>
<dbReference type="AlphaFoldDB" id="A0A512ARP5"/>